<dbReference type="OrthoDB" id="263560at2759"/>
<evidence type="ECO:0000256" key="1">
    <source>
        <dbReference type="ARBA" id="ARBA00006524"/>
    </source>
</evidence>
<evidence type="ECO:0000256" key="3">
    <source>
        <dbReference type="SAM" id="MobiDB-lite"/>
    </source>
</evidence>
<keyword evidence="5" id="KW-1185">Reference proteome</keyword>
<dbReference type="InterPro" id="IPR019398">
    <property type="entry name" value="Pre-rRNA_process_TSR2"/>
</dbReference>
<feature type="compositionally biased region" description="Acidic residues" evidence="3">
    <location>
        <begin position="146"/>
        <end position="157"/>
    </location>
</feature>
<dbReference type="PANTHER" id="PTHR21250">
    <property type="entry name" value="PRE-RRNA-PROCESSING PROTEIN TSR2 HOMOLOG"/>
    <property type="match status" value="1"/>
</dbReference>
<gene>
    <name evidence="4" type="ORF">THASP1DRAFT_22808</name>
</gene>
<dbReference type="Proteomes" id="UP000271241">
    <property type="component" value="Unassembled WGS sequence"/>
</dbReference>
<accession>A0A4P9XUT1</accession>
<dbReference type="STRING" id="78915.A0A4P9XUT1"/>
<evidence type="ECO:0000313" key="4">
    <source>
        <dbReference type="EMBL" id="RKP09341.1"/>
    </source>
</evidence>
<keyword evidence="2" id="KW-0698">rRNA processing</keyword>
<evidence type="ECO:0000256" key="2">
    <source>
        <dbReference type="ARBA" id="ARBA00022552"/>
    </source>
</evidence>
<dbReference type="GO" id="GO:0006364">
    <property type="term" value="P:rRNA processing"/>
    <property type="evidence" value="ECO:0007669"/>
    <property type="project" value="UniProtKB-KW"/>
</dbReference>
<feature type="compositionally biased region" description="Polar residues" evidence="3">
    <location>
        <begin position="127"/>
        <end position="142"/>
    </location>
</feature>
<name>A0A4P9XUT1_9FUNG</name>
<sequence length="163" mass="18019">MSSSSSSSAAPPAQHPNQIAFTEGVALTLKQWTALRLAITNDWGNDGLGDEKRDWMCEVLVGYFGQRGKRVEPEDVEDILLQIMQDEFNTQLEDGSAFEIGKQLVKMFTEVTHGNHTAVHQLRASAEQRTLQQTDVAASSMRQGEESDSDSEDEEHDGDAAQH</sequence>
<organism evidence="4 5">
    <name type="scientific">Thamnocephalis sphaerospora</name>
    <dbReference type="NCBI Taxonomy" id="78915"/>
    <lineage>
        <taxon>Eukaryota</taxon>
        <taxon>Fungi</taxon>
        <taxon>Fungi incertae sedis</taxon>
        <taxon>Zoopagomycota</taxon>
        <taxon>Zoopagomycotina</taxon>
        <taxon>Zoopagomycetes</taxon>
        <taxon>Zoopagales</taxon>
        <taxon>Sigmoideomycetaceae</taxon>
        <taxon>Thamnocephalis</taxon>
    </lineage>
</organism>
<reference evidence="5" key="1">
    <citation type="journal article" date="2018" name="Nat. Microbiol.">
        <title>Leveraging single-cell genomics to expand the fungal tree of life.</title>
        <authorList>
            <person name="Ahrendt S.R."/>
            <person name="Quandt C.A."/>
            <person name="Ciobanu D."/>
            <person name="Clum A."/>
            <person name="Salamov A."/>
            <person name="Andreopoulos B."/>
            <person name="Cheng J.F."/>
            <person name="Woyke T."/>
            <person name="Pelin A."/>
            <person name="Henrissat B."/>
            <person name="Reynolds N.K."/>
            <person name="Benny G.L."/>
            <person name="Smith M.E."/>
            <person name="James T.Y."/>
            <person name="Grigoriev I.V."/>
        </authorList>
    </citation>
    <scope>NUCLEOTIDE SEQUENCE [LARGE SCALE GENOMIC DNA]</scope>
    <source>
        <strain evidence="5">RSA 1356</strain>
    </source>
</reference>
<comment type="similarity">
    <text evidence="1">Belongs to the TSR2 family.</text>
</comment>
<dbReference type="Pfam" id="PF10273">
    <property type="entry name" value="WGG"/>
    <property type="match status" value="1"/>
</dbReference>
<feature type="region of interest" description="Disordered" evidence="3">
    <location>
        <begin position="124"/>
        <end position="163"/>
    </location>
</feature>
<dbReference type="EMBL" id="KZ992521">
    <property type="protein sequence ID" value="RKP09341.1"/>
    <property type="molecule type" value="Genomic_DNA"/>
</dbReference>
<evidence type="ECO:0000313" key="5">
    <source>
        <dbReference type="Proteomes" id="UP000271241"/>
    </source>
</evidence>
<proteinExistence type="inferred from homology"/>
<dbReference type="AlphaFoldDB" id="A0A4P9XUT1"/>
<protein>
    <submittedName>
        <fullName evidence="4">Pre-rRNA-processing protein TSR2-domain-containing protein</fullName>
    </submittedName>
</protein>